<protein>
    <submittedName>
        <fullName evidence="1">Uncharacterized protein</fullName>
    </submittedName>
</protein>
<dbReference type="EMBL" id="GGEC01069750">
    <property type="protein sequence ID" value="MBX50234.1"/>
    <property type="molecule type" value="Transcribed_RNA"/>
</dbReference>
<organism evidence="1">
    <name type="scientific">Rhizophora mucronata</name>
    <name type="common">Asiatic mangrove</name>
    <dbReference type="NCBI Taxonomy" id="61149"/>
    <lineage>
        <taxon>Eukaryota</taxon>
        <taxon>Viridiplantae</taxon>
        <taxon>Streptophyta</taxon>
        <taxon>Embryophyta</taxon>
        <taxon>Tracheophyta</taxon>
        <taxon>Spermatophyta</taxon>
        <taxon>Magnoliopsida</taxon>
        <taxon>eudicotyledons</taxon>
        <taxon>Gunneridae</taxon>
        <taxon>Pentapetalae</taxon>
        <taxon>rosids</taxon>
        <taxon>fabids</taxon>
        <taxon>Malpighiales</taxon>
        <taxon>Rhizophoraceae</taxon>
        <taxon>Rhizophora</taxon>
    </lineage>
</organism>
<reference evidence="1" key="1">
    <citation type="submission" date="2018-02" db="EMBL/GenBank/DDBJ databases">
        <title>Rhizophora mucronata_Transcriptome.</title>
        <authorList>
            <person name="Meera S.P."/>
            <person name="Sreeshan A."/>
            <person name="Augustine A."/>
        </authorList>
    </citation>
    <scope>NUCLEOTIDE SEQUENCE</scope>
    <source>
        <tissue evidence="1">Leaf</tissue>
    </source>
</reference>
<name>A0A2P2P649_RHIMU</name>
<sequence length="114" mass="13131">MTPSINFPHNLLSSGQLLNYSKLPSTSLCQYHLMLTLLSVYHPEIHCHNPRNMRDQNSPTASRQLSLRIEIAFLLAWRRSSVQVLPIAQRFQRYFPDDFQILPSSDITMTVTSS</sequence>
<dbReference type="AlphaFoldDB" id="A0A2P2P649"/>
<evidence type="ECO:0000313" key="1">
    <source>
        <dbReference type="EMBL" id="MBX50234.1"/>
    </source>
</evidence>
<accession>A0A2P2P649</accession>
<proteinExistence type="predicted"/>